<comment type="caution">
    <text evidence="2">The sequence shown here is derived from an EMBL/GenBank/DDBJ whole genome shotgun (WGS) entry which is preliminary data.</text>
</comment>
<evidence type="ECO:0000313" key="2">
    <source>
        <dbReference type="EMBL" id="CAK0908867.1"/>
    </source>
</evidence>
<dbReference type="EMBL" id="CAUYUJ010022090">
    <property type="protein sequence ID" value="CAK0908867.1"/>
    <property type="molecule type" value="Genomic_DNA"/>
</dbReference>
<protein>
    <submittedName>
        <fullName evidence="2">Uncharacterized protein</fullName>
    </submittedName>
</protein>
<evidence type="ECO:0000256" key="1">
    <source>
        <dbReference type="SAM" id="MobiDB-lite"/>
    </source>
</evidence>
<dbReference type="Proteomes" id="UP001189429">
    <property type="component" value="Unassembled WGS sequence"/>
</dbReference>
<proteinExistence type="predicted"/>
<keyword evidence="3" id="KW-1185">Reference proteome</keyword>
<organism evidence="2 3">
    <name type="scientific">Prorocentrum cordatum</name>
    <dbReference type="NCBI Taxonomy" id="2364126"/>
    <lineage>
        <taxon>Eukaryota</taxon>
        <taxon>Sar</taxon>
        <taxon>Alveolata</taxon>
        <taxon>Dinophyceae</taxon>
        <taxon>Prorocentrales</taxon>
        <taxon>Prorocentraceae</taxon>
        <taxon>Prorocentrum</taxon>
    </lineage>
</organism>
<name>A0ABN9YBU4_9DINO</name>
<sequence>MIGAKRDKARQHHPLVGQRLHPPAFSNTASREGAERGKSGTEGWIERSEAGEIGSAGSGAGSLRRDSGRRAIGARRTENAPWAASAVLIRRLLGAANWQ</sequence>
<reference evidence="2" key="1">
    <citation type="submission" date="2023-10" db="EMBL/GenBank/DDBJ databases">
        <authorList>
            <person name="Chen Y."/>
            <person name="Shah S."/>
            <person name="Dougan E. K."/>
            <person name="Thang M."/>
            <person name="Chan C."/>
        </authorList>
    </citation>
    <scope>NUCLEOTIDE SEQUENCE [LARGE SCALE GENOMIC DNA]</scope>
</reference>
<evidence type="ECO:0000313" key="3">
    <source>
        <dbReference type="Proteomes" id="UP001189429"/>
    </source>
</evidence>
<feature type="compositionally biased region" description="Basic and acidic residues" evidence="1">
    <location>
        <begin position="32"/>
        <end position="50"/>
    </location>
</feature>
<feature type="region of interest" description="Disordered" evidence="1">
    <location>
        <begin position="1"/>
        <end position="75"/>
    </location>
</feature>
<accession>A0ABN9YBU4</accession>
<gene>
    <name evidence="2" type="ORF">PCOR1329_LOCUS83434</name>
</gene>